<dbReference type="SMART" id="SM00895">
    <property type="entry name" value="FCD"/>
    <property type="match status" value="1"/>
</dbReference>
<evidence type="ECO:0000256" key="2">
    <source>
        <dbReference type="ARBA" id="ARBA00023125"/>
    </source>
</evidence>
<dbReference type="HOGENOM" id="CLU_017584_5_5_0"/>
<reference evidence="5 6" key="1">
    <citation type="submission" date="2006-02" db="EMBL/GenBank/DDBJ databases">
        <authorList>
            <person name="Amann R."/>
            <person name="Ferriera S."/>
            <person name="Johnson J."/>
            <person name="Kravitz S."/>
            <person name="Halpern A."/>
            <person name="Remington K."/>
            <person name="Beeson K."/>
            <person name="Tran B."/>
            <person name="Rogers Y.-H."/>
            <person name="Friedman R."/>
            <person name="Venter J.C."/>
        </authorList>
    </citation>
    <scope>NUCLEOTIDE SEQUENCE [LARGE SCALE GENOMIC DNA]</scope>
    <source>
        <strain evidence="5 6">DSM 3645</strain>
    </source>
</reference>
<evidence type="ECO:0000313" key="6">
    <source>
        <dbReference type="Proteomes" id="UP000004358"/>
    </source>
</evidence>
<dbReference type="SUPFAM" id="SSF48008">
    <property type="entry name" value="GntR ligand-binding domain-like"/>
    <property type="match status" value="1"/>
</dbReference>
<dbReference type="Proteomes" id="UP000004358">
    <property type="component" value="Unassembled WGS sequence"/>
</dbReference>
<proteinExistence type="predicted"/>
<evidence type="ECO:0000256" key="3">
    <source>
        <dbReference type="ARBA" id="ARBA00023163"/>
    </source>
</evidence>
<dbReference type="Gene3D" id="1.10.10.10">
    <property type="entry name" value="Winged helix-like DNA-binding domain superfamily/Winged helix DNA-binding domain"/>
    <property type="match status" value="1"/>
</dbReference>
<dbReference type="InterPro" id="IPR000524">
    <property type="entry name" value="Tscrpt_reg_HTH_GntR"/>
</dbReference>
<dbReference type="InterPro" id="IPR011711">
    <property type="entry name" value="GntR_C"/>
</dbReference>
<organism evidence="5 6">
    <name type="scientific">Blastopirellula marina DSM 3645</name>
    <dbReference type="NCBI Taxonomy" id="314230"/>
    <lineage>
        <taxon>Bacteria</taxon>
        <taxon>Pseudomonadati</taxon>
        <taxon>Planctomycetota</taxon>
        <taxon>Planctomycetia</taxon>
        <taxon>Pirellulales</taxon>
        <taxon>Pirellulaceae</taxon>
        <taxon>Blastopirellula</taxon>
    </lineage>
</organism>
<dbReference type="InterPro" id="IPR036388">
    <property type="entry name" value="WH-like_DNA-bd_sf"/>
</dbReference>
<dbReference type="OrthoDB" id="114741at2"/>
<evidence type="ECO:0000256" key="1">
    <source>
        <dbReference type="ARBA" id="ARBA00023015"/>
    </source>
</evidence>
<evidence type="ECO:0000259" key="4">
    <source>
        <dbReference type="PROSITE" id="PS50949"/>
    </source>
</evidence>
<protein>
    <submittedName>
        <fullName evidence="5">Transcriptional regulator, GntR family protein</fullName>
    </submittedName>
</protein>
<keyword evidence="1" id="KW-0805">Transcription regulation</keyword>
<keyword evidence="2" id="KW-0238">DNA-binding</keyword>
<dbReference type="SUPFAM" id="SSF46785">
    <property type="entry name" value="Winged helix' DNA-binding domain"/>
    <property type="match status" value="1"/>
</dbReference>
<dbReference type="Pfam" id="PF00392">
    <property type="entry name" value="GntR"/>
    <property type="match status" value="1"/>
</dbReference>
<sequence>MITEKRSDQPVLMNASGKCYSALRKMLVCGQIPVGSRLAEVEWSQRLGAQRAALREAMALLAHDGLLTRRTTGGFFVPTLEEIRYEELIDARIVLELGAIDVSFAPGAPRKDLTQLHKICDTMEDLHHSGLTMGFCESDFLFHQKLLELSKNEILVKMFSHSAQHIYFLAPVPDDVRMQQEIGVIQEHRQILADLNDGNIKSASDLLRRHIARTKGLLQNALGGNQRDES</sequence>
<dbReference type="RefSeq" id="WP_002653909.1">
    <property type="nucleotide sequence ID" value="NZ_CH672376.1"/>
</dbReference>
<dbReference type="GO" id="GO:0003677">
    <property type="term" value="F:DNA binding"/>
    <property type="evidence" value="ECO:0007669"/>
    <property type="project" value="UniProtKB-KW"/>
</dbReference>
<dbReference type="eggNOG" id="COG1802">
    <property type="taxonomic scope" value="Bacteria"/>
</dbReference>
<dbReference type="STRING" id="314230.DSM3645_29676"/>
<comment type="caution">
    <text evidence="5">The sequence shown here is derived from an EMBL/GenBank/DDBJ whole genome shotgun (WGS) entry which is preliminary data.</text>
</comment>
<dbReference type="InterPro" id="IPR036390">
    <property type="entry name" value="WH_DNA-bd_sf"/>
</dbReference>
<dbReference type="GO" id="GO:0003700">
    <property type="term" value="F:DNA-binding transcription factor activity"/>
    <property type="evidence" value="ECO:0007669"/>
    <property type="project" value="InterPro"/>
</dbReference>
<dbReference type="Pfam" id="PF07729">
    <property type="entry name" value="FCD"/>
    <property type="match status" value="1"/>
</dbReference>
<dbReference type="InterPro" id="IPR008920">
    <property type="entry name" value="TF_FadR/GntR_C"/>
</dbReference>
<dbReference type="Gene3D" id="1.20.120.530">
    <property type="entry name" value="GntR ligand-binding domain-like"/>
    <property type="match status" value="1"/>
</dbReference>
<accession>A3ZXG5</accession>
<dbReference type="AlphaFoldDB" id="A3ZXG5"/>
<dbReference type="PROSITE" id="PS50949">
    <property type="entry name" value="HTH_GNTR"/>
    <property type="match status" value="1"/>
</dbReference>
<dbReference type="SMART" id="SM00345">
    <property type="entry name" value="HTH_GNTR"/>
    <property type="match status" value="1"/>
</dbReference>
<dbReference type="EMBL" id="AANZ01000018">
    <property type="protein sequence ID" value="EAQ78755.1"/>
    <property type="molecule type" value="Genomic_DNA"/>
</dbReference>
<evidence type="ECO:0000313" key="5">
    <source>
        <dbReference type="EMBL" id="EAQ78755.1"/>
    </source>
</evidence>
<name>A3ZXG5_9BACT</name>
<dbReference type="PANTHER" id="PTHR43537">
    <property type="entry name" value="TRANSCRIPTIONAL REGULATOR, GNTR FAMILY"/>
    <property type="match status" value="1"/>
</dbReference>
<feature type="domain" description="HTH gntR-type" evidence="4">
    <location>
        <begin position="13"/>
        <end position="80"/>
    </location>
</feature>
<gene>
    <name evidence="5" type="ORF">DSM3645_29676</name>
</gene>
<keyword evidence="3" id="KW-0804">Transcription</keyword>
<dbReference type="PANTHER" id="PTHR43537:SF5">
    <property type="entry name" value="UXU OPERON TRANSCRIPTIONAL REGULATOR"/>
    <property type="match status" value="1"/>
</dbReference>